<evidence type="ECO:0000313" key="2">
    <source>
        <dbReference type="EMBL" id="PJZ71913.1"/>
    </source>
</evidence>
<dbReference type="EMBL" id="NPDY01000022">
    <property type="protein sequence ID" value="PJZ68459.1"/>
    <property type="molecule type" value="Genomic_DNA"/>
</dbReference>
<dbReference type="OrthoDB" id="324412at2"/>
<dbReference type="Proteomes" id="UP000231990">
    <property type="component" value="Unassembled WGS sequence"/>
</dbReference>
<accession>A0A2M9ZIY2</accession>
<keyword evidence="3" id="KW-1185">Reference proteome</keyword>
<evidence type="ECO:0000313" key="3">
    <source>
        <dbReference type="Proteomes" id="UP000231962"/>
    </source>
</evidence>
<reference evidence="3 4" key="1">
    <citation type="submission" date="2017-07" db="EMBL/GenBank/DDBJ databases">
        <title>Leptospira spp. isolated from tropical soils.</title>
        <authorList>
            <person name="Thibeaux R."/>
            <person name="Iraola G."/>
            <person name="Ferres I."/>
            <person name="Bierque E."/>
            <person name="Girault D."/>
            <person name="Soupe-Gilbert M.-E."/>
            <person name="Picardeau M."/>
            <person name="Goarant C."/>
        </authorList>
    </citation>
    <scope>NUCLEOTIDE SEQUENCE [LARGE SCALE GENOMIC DNA]</scope>
    <source>
        <strain evidence="2 4">FH1-B-B1</strain>
        <strain evidence="1 3">FH1-B-C1</strain>
    </source>
</reference>
<protein>
    <recommendedName>
        <fullName evidence="5">Fibronectin type-III domain-containing protein</fullName>
    </recommendedName>
</protein>
<dbReference type="AlphaFoldDB" id="A0A2M9ZIY2"/>
<gene>
    <name evidence="1" type="ORF">CH360_16090</name>
    <name evidence="2" type="ORF">CH373_16910</name>
</gene>
<evidence type="ECO:0000313" key="1">
    <source>
        <dbReference type="EMBL" id="PJZ68459.1"/>
    </source>
</evidence>
<name>A0A2M9ZIY2_9LEPT</name>
<dbReference type="Proteomes" id="UP000231962">
    <property type="component" value="Unassembled WGS sequence"/>
</dbReference>
<sequence length="276" mass="31454">MRRCRQSIPYIAILLFLFGRSVFAEEREFIYYIEWKEVKGSRGYLVEVRKSFEEPQVSEALVLERKVQENEIEFKVASGVYEFRIAALNRFGKPSAFTAWTKFKVEQDRPKAVAIAEKEGKQVSDQSFVWVPGWGFYKNDQKWKASAVWLWFGVLGVVGNSERMAGNRLADDSMNDPKVIGLLSRNIPTVGTFALLEARNHDKAEYHTHQQNQALIGGIAILSLAYILWWENRSIAGSKISLRVVPEIQSNAGAYSASSFLSGKSSRIEMTFSWSY</sequence>
<organism evidence="2 4">
    <name type="scientific">Leptospira perolatii</name>
    <dbReference type="NCBI Taxonomy" id="2023191"/>
    <lineage>
        <taxon>Bacteria</taxon>
        <taxon>Pseudomonadati</taxon>
        <taxon>Spirochaetota</taxon>
        <taxon>Spirochaetia</taxon>
        <taxon>Leptospirales</taxon>
        <taxon>Leptospiraceae</taxon>
        <taxon>Leptospira</taxon>
    </lineage>
</organism>
<dbReference type="EMBL" id="NPDZ01000016">
    <property type="protein sequence ID" value="PJZ71913.1"/>
    <property type="molecule type" value="Genomic_DNA"/>
</dbReference>
<proteinExistence type="predicted"/>
<comment type="caution">
    <text evidence="2">The sequence shown here is derived from an EMBL/GenBank/DDBJ whole genome shotgun (WGS) entry which is preliminary data.</text>
</comment>
<evidence type="ECO:0000313" key="4">
    <source>
        <dbReference type="Proteomes" id="UP000231990"/>
    </source>
</evidence>
<evidence type="ECO:0008006" key="5">
    <source>
        <dbReference type="Google" id="ProtNLM"/>
    </source>
</evidence>